<evidence type="ECO:0000256" key="1">
    <source>
        <dbReference type="ARBA" id="ARBA00009865"/>
    </source>
</evidence>
<dbReference type="Gene3D" id="2.115.10.20">
    <property type="entry name" value="Glycosyl hydrolase domain, family 43"/>
    <property type="match status" value="1"/>
</dbReference>
<accession>A0A2S7IJP3</accession>
<dbReference type="SUPFAM" id="SSF75005">
    <property type="entry name" value="Arabinanase/levansucrase/invertase"/>
    <property type="match status" value="1"/>
</dbReference>
<feature type="site" description="Important for catalytic activity, responsible for pKa modulation of the active site Glu and correct orientation of both the proton donor and substrate" evidence="5">
    <location>
        <position position="159"/>
    </location>
</feature>
<evidence type="ECO:0000313" key="11">
    <source>
        <dbReference type="Proteomes" id="UP000239590"/>
    </source>
</evidence>
<feature type="active site" description="Proton donor" evidence="4">
    <location>
        <position position="217"/>
    </location>
</feature>
<dbReference type="Pfam" id="PF17851">
    <property type="entry name" value="GH43_C2"/>
    <property type="match status" value="1"/>
</dbReference>
<evidence type="ECO:0000256" key="7">
    <source>
        <dbReference type="SAM" id="MobiDB-lite"/>
    </source>
</evidence>
<dbReference type="OrthoDB" id="9801455at2"/>
<dbReference type="Proteomes" id="UP000239590">
    <property type="component" value="Unassembled WGS sequence"/>
</dbReference>
<evidence type="ECO:0000256" key="6">
    <source>
        <dbReference type="RuleBase" id="RU361187"/>
    </source>
</evidence>
<evidence type="ECO:0000256" key="4">
    <source>
        <dbReference type="PIRSR" id="PIRSR606710-1"/>
    </source>
</evidence>
<proteinExistence type="inferred from homology"/>
<dbReference type="RefSeq" id="WP_104714365.1">
    <property type="nucleotide sequence ID" value="NZ_PTRA01000002.1"/>
</dbReference>
<dbReference type="InterPro" id="IPR006710">
    <property type="entry name" value="Glyco_hydro_43"/>
</dbReference>
<dbReference type="GO" id="GO:0004553">
    <property type="term" value="F:hydrolase activity, hydrolyzing O-glycosyl compounds"/>
    <property type="evidence" value="ECO:0007669"/>
    <property type="project" value="InterPro"/>
</dbReference>
<evidence type="ECO:0000256" key="2">
    <source>
        <dbReference type="ARBA" id="ARBA00022801"/>
    </source>
</evidence>
<organism evidence="10 11">
    <name type="scientific">Siphonobacter curvatus</name>
    <dbReference type="NCBI Taxonomy" id="2094562"/>
    <lineage>
        <taxon>Bacteria</taxon>
        <taxon>Pseudomonadati</taxon>
        <taxon>Bacteroidota</taxon>
        <taxon>Cytophagia</taxon>
        <taxon>Cytophagales</taxon>
        <taxon>Cytophagaceae</taxon>
        <taxon>Siphonobacter</taxon>
    </lineage>
</organism>
<dbReference type="InterPro" id="IPR023296">
    <property type="entry name" value="Glyco_hydro_beta-prop_sf"/>
</dbReference>
<dbReference type="GO" id="GO:0005975">
    <property type="term" value="P:carbohydrate metabolic process"/>
    <property type="evidence" value="ECO:0007669"/>
    <property type="project" value="InterPro"/>
</dbReference>
<sequence>MQKITLLAAGLSLGLSAVAQVKPSAELSTVWVADQGDGTYKNPVLHADYSDPDVCRVGADFYMTASSFDAIPGLPILHSKDLVNWSLIGHALRRQPPFDHFSKTQHGNGVWAPAIRFHQNEFYLYYPDPDFGIYLTKAKNPAGPWSEPVLVEAGKGLIDPCPLWDDDGQVYLVHGWAGSRAGIKSILTVKKLNAAGTKVRDEGVLVYDGHVLDPTVEGPKFYKRNGYYYIFAPAGGVSTGWQLVLRSKNVYGPYERRVVMDQGKSPINGPHQGAWVTTPPVKGQSEDWFIHFQDKGAYGRIVHLQPMQWVNDWPVIGMDADKDGKGEPVLTHRKPNVGKTYPKATPPESDEFNQLTLGRQWQWQANPQGIWHMLQAEGFLRLYSYQAPAEARNLWHIPNVLLQKFPAETFQVTTKLTFTPNAKLDNEKAGLLVMGLRYASLYLKSQKQDIELVSAVCEKAADNQPESEKRITSLKAGQPVYLRLEVRPGARCQFSYSLNGTQYQKAGAEFQSEVGRWIGAKMGLFCTRTAQINDSGYADVDWFRVEPLP</sequence>
<evidence type="ECO:0000256" key="8">
    <source>
        <dbReference type="SAM" id="SignalP"/>
    </source>
</evidence>
<comment type="caution">
    <text evidence="10">The sequence shown here is derived from an EMBL/GenBank/DDBJ whole genome shotgun (WGS) entry which is preliminary data.</text>
</comment>
<dbReference type="Pfam" id="PF04616">
    <property type="entry name" value="Glyco_hydro_43"/>
    <property type="match status" value="1"/>
</dbReference>
<name>A0A2S7IJP3_9BACT</name>
<reference evidence="11" key="1">
    <citation type="submission" date="2018-02" db="EMBL/GenBank/DDBJ databases">
        <title>Genome sequencing of Solimonas sp. HR-BB.</title>
        <authorList>
            <person name="Lee Y."/>
            <person name="Jeon C.O."/>
        </authorList>
    </citation>
    <scope>NUCLEOTIDE SEQUENCE [LARGE SCALE GENOMIC DNA]</scope>
    <source>
        <strain evidence="11">HR-U</strain>
    </source>
</reference>
<dbReference type="InterPro" id="IPR041542">
    <property type="entry name" value="GH43_C2"/>
</dbReference>
<comment type="similarity">
    <text evidence="1 6">Belongs to the glycosyl hydrolase 43 family.</text>
</comment>
<feature type="signal peptide" evidence="8">
    <location>
        <begin position="1"/>
        <end position="19"/>
    </location>
</feature>
<dbReference type="CDD" id="cd09001">
    <property type="entry name" value="GH43_FsAxh1-like"/>
    <property type="match status" value="1"/>
</dbReference>
<evidence type="ECO:0000313" key="10">
    <source>
        <dbReference type="EMBL" id="PQA56812.1"/>
    </source>
</evidence>
<evidence type="ECO:0000259" key="9">
    <source>
        <dbReference type="Pfam" id="PF17851"/>
    </source>
</evidence>
<keyword evidence="11" id="KW-1185">Reference proteome</keyword>
<protein>
    <submittedName>
        <fullName evidence="10">Glycoside hydrolase</fullName>
    </submittedName>
</protein>
<dbReference type="Gene3D" id="2.60.120.200">
    <property type="match status" value="1"/>
</dbReference>
<keyword evidence="3 6" id="KW-0326">Glycosidase</keyword>
<dbReference type="PANTHER" id="PTHR42812">
    <property type="entry name" value="BETA-XYLOSIDASE"/>
    <property type="match status" value="1"/>
</dbReference>
<dbReference type="InterPro" id="IPR051795">
    <property type="entry name" value="Glycosyl_Hydrlase_43"/>
</dbReference>
<keyword evidence="8" id="KW-0732">Signal</keyword>
<dbReference type="SUPFAM" id="SSF49899">
    <property type="entry name" value="Concanavalin A-like lectins/glucanases"/>
    <property type="match status" value="1"/>
</dbReference>
<feature type="chain" id="PRO_5015633455" evidence="8">
    <location>
        <begin position="20"/>
        <end position="549"/>
    </location>
</feature>
<gene>
    <name evidence="10" type="ORF">C5O19_15840</name>
</gene>
<keyword evidence="2 6" id="KW-0378">Hydrolase</keyword>
<feature type="domain" description="Beta-xylosidase C-terminal Concanavalin A-like" evidence="9">
    <location>
        <begin position="349"/>
        <end position="546"/>
    </location>
</feature>
<dbReference type="AlphaFoldDB" id="A0A2S7IJP3"/>
<dbReference type="PANTHER" id="PTHR42812:SF12">
    <property type="entry name" value="BETA-XYLOSIDASE-RELATED"/>
    <property type="match status" value="1"/>
</dbReference>
<evidence type="ECO:0000256" key="3">
    <source>
        <dbReference type="ARBA" id="ARBA00023295"/>
    </source>
</evidence>
<dbReference type="InterPro" id="IPR013320">
    <property type="entry name" value="ConA-like_dom_sf"/>
</dbReference>
<dbReference type="EMBL" id="PTRA01000002">
    <property type="protein sequence ID" value="PQA56812.1"/>
    <property type="molecule type" value="Genomic_DNA"/>
</dbReference>
<feature type="region of interest" description="Disordered" evidence="7">
    <location>
        <begin position="326"/>
        <end position="348"/>
    </location>
</feature>
<feature type="active site" description="Proton acceptor" evidence="4">
    <location>
        <position position="51"/>
    </location>
</feature>
<evidence type="ECO:0000256" key="5">
    <source>
        <dbReference type="PIRSR" id="PIRSR606710-2"/>
    </source>
</evidence>